<reference evidence="4 5" key="1">
    <citation type="submission" date="2018-09" db="EMBL/GenBank/DDBJ databases">
        <title>Phylogeny of the Shewanellaceae, and recommendation for two new genera, Pseudoshewanella and Parashewanella.</title>
        <authorList>
            <person name="Wang G."/>
        </authorList>
    </citation>
    <scope>NUCLEOTIDE SEQUENCE [LARGE SCALE GENOMIC DNA]</scope>
    <source>
        <strain evidence="4 5">KCTC 22492</strain>
    </source>
</reference>
<dbReference type="RefSeq" id="WP_121853772.1">
    <property type="nucleotide sequence ID" value="NZ_CP037952.1"/>
</dbReference>
<organism evidence="4 5">
    <name type="scientific">Parashewanella spongiae</name>
    <dbReference type="NCBI Taxonomy" id="342950"/>
    <lineage>
        <taxon>Bacteria</taxon>
        <taxon>Pseudomonadati</taxon>
        <taxon>Pseudomonadota</taxon>
        <taxon>Gammaproteobacteria</taxon>
        <taxon>Alteromonadales</taxon>
        <taxon>Shewanellaceae</taxon>
        <taxon>Parashewanella</taxon>
    </lineage>
</organism>
<evidence type="ECO:0000259" key="3">
    <source>
        <dbReference type="Pfam" id="PF18974"/>
    </source>
</evidence>
<feature type="region of interest" description="Disordered" evidence="1">
    <location>
        <begin position="622"/>
        <end position="644"/>
    </location>
</feature>
<feature type="domain" description="Large polyvalent protein-associated" evidence="2">
    <location>
        <begin position="463"/>
        <end position="548"/>
    </location>
</feature>
<feature type="region of interest" description="Disordered" evidence="1">
    <location>
        <begin position="435"/>
        <end position="454"/>
    </location>
</feature>
<dbReference type="Pfam" id="PF18821">
    <property type="entry name" value="LPD7"/>
    <property type="match status" value="1"/>
</dbReference>
<dbReference type="Pfam" id="PF18974">
    <property type="entry name" value="DUF5710"/>
    <property type="match status" value="1"/>
</dbReference>
<comment type="caution">
    <text evidence="4">The sequence shown here is derived from an EMBL/GenBank/DDBJ whole genome shotgun (WGS) entry which is preliminary data.</text>
</comment>
<gene>
    <name evidence="4" type="ORF">D5R81_11460</name>
</gene>
<evidence type="ECO:0000313" key="5">
    <source>
        <dbReference type="Proteomes" id="UP000273022"/>
    </source>
</evidence>
<evidence type="ECO:0000259" key="2">
    <source>
        <dbReference type="Pfam" id="PF18821"/>
    </source>
</evidence>
<evidence type="ECO:0000256" key="1">
    <source>
        <dbReference type="SAM" id="MobiDB-lite"/>
    </source>
</evidence>
<proteinExistence type="predicted"/>
<dbReference type="OrthoDB" id="5604131at2"/>
<sequence>MNDDAVLEQQTFLAVPYEKREQARKAIGQLPNGNNALSFDGDLGLWFARTGTPLSKVEPWLPNPDLFQTPTHQDPVIELSQILEASGFVLPESPIFDGQKHRVATQDDKRGQKSGVYCAYNDGHPAGWYQDHRNHSEPQKWSASFSHSDPLAKLHIKAHQANKRTLREITTAKRYQHYAKRCSQAFQLMPHAKVDQSYLVKKDVQPFPDVMQDKKGRLVIPLMDENHNIHSLQRISPNGFKCLKKAAQKTGHFFVVGYKPLKNGEPILYAEGYATAASIAEATNRSVVMTVDAGNMPKVAEKLKATYPDSQHLFLADDDRKNTINKGIEKARESANLTHGHLLSPSFIVDEQEAGMTDFNDLHISRGLGTVKSQIETYLERCWPQLKNKPKAAELNSITLVGEQAISPAETSKPKPANQQLNDQLKPLTKLGHTDAQTDENTENTKPIEPKPNTLPDRISKLYLEVDSKYYFSSRPKCLAFIDKGNKLQTKLSHTQVISDLLSIAKQRNWEFIKLSGTKAFKRQAWLQASVQNMNVRGYRPDKEDVKKLQALQAKSSVPATQAITPKDEQLNEIVQVKPSKPLDKQATLKAAQKFSQSLQPEAQKQFMKKVMHKLEHFFLKPQKTEHLSTQTIKEPQHDQQLEH</sequence>
<dbReference type="InterPro" id="IPR040677">
    <property type="entry name" value="LPD7"/>
</dbReference>
<feature type="compositionally biased region" description="Basic and acidic residues" evidence="1">
    <location>
        <begin position="635"/>
        <end position="644"/>
    </location>
</feature>
<feature type="domain" description="DUF5710" evidence="3">
    <location>
        <begin position="11"/>
        <end position="62"/>
    </location>
</feature>
<evidence type="ECO:0008006" key="6">
    <source>
        <dbReference type="Google" id="ProtNLM"/>
    </source>
</evidence>
<dbReference type="Proteomes" id="UP000273022">
    <property type="component" value="Unassembled WGS sequence"/>
</dbReference>
<dbReference type="InterPro" id="IPR043764">
    <property type="entry name" value="DUF5710"/>
</dbReference>
<accession>A0A3A6TL53</accession>
<dbReference type="AlphaFoldDB" id="A0A3A6TL53"/>
<keyword evidence="5" id="KW-1185">Reference proteome</keyword>
<protein>
    <recommendedName>
        <fullName evidence="6">Toprim domain-containing protein</fullName>
    </recommendedName>
</protein>
<evidence type="ECO:0000313" key="4">
    <source>
        <dbReference type="EMBL" id="RJY13303.1"/>
    </source>
</evidence>
<name>A0A3A6TL53_9GAMM</name>
<dbReference type="EMBL" id="QYYH01000066">
    <property type="protein sequence ID" value="RJY13303.1"/>
    <property type="molecule type" value="Genomic_DNA"/>
</dbReference>